<dbReference type="GeneID" id="97547874"/>
<dbReference type="SMART" id="SM00360">
    <property type="entry name" value="RRM"/>
    <property type="match status" value="1"/>
</dbReference>
<dbReference type="SUPFAM" id="SSF54928">
    <property type="entry name" value="RNA-binding domain, RBD"/>
    <property type="match status" value="1"/>
</dbReference>
<dbReference type="InterPro" id="IPR012677">
    <property type="entry name" value="Nucleotide-bd_a/b_plait_sf"/>
</dbReference>
<feature type="domain" description="RRM" evidence="3">
    <location>
        <begin position="4"/>
        <end position="76"/>
    </location>
</feature>
<accession>A0A2V2N109</accession>
<protein>
    <submittedName>
        <fullName evidence="4">RNA-binding protein</fullName>
    </submittedName>
</protein>
<feature type="compositionally biased region" description="Gly residues" evidence="2">
    <location>
        <begin position="84"/>
        <end position="96"/>
    </location>
</feature>
<organism evidence="4 5">
    <name type="scientific">Methanospirillum lacunae</name>
    <dbReference type="NCBI Taxonomy" id="668570"/>
    <lineage>
        <taxon>Archaea</taxon>
        <taxon>Methanobacteriati</taxon>
        <taxon>Methanobacteriota</taxon>
        <taxon>Stenosarchaea group</taxon>
        <taxon>Methanomicrobia</taxon>
        <taxon>Methanomicrobiales</taxon>
        <taxon>Methanospirillaceae</taxon>
        <taxon>Methanospirillum</taxon>
    </lineage>
</organism>
<evidence type="ECO:0000256" key="2">
    <source>
        <dbReference type="SAM" id="MobiDB-lite"/>
    </source>
</evidence>
<dbReference type="Gene3D" id="3.30.70.330">
    <property type="match status" value="1"/>
</dbReference>
<keyword evidence="5" id="KW-1185">Reference proteome</keyword>
<evidence type="ECO:0000313" key="5">
    <source>
        <dbReference type="Proteomes" id="UP000245657"/>
    </source>
</evidence>
<sequence>MEGKRLYVGNLTYSVNEGQLRDLFTQYGEVASVKVIEQKGFAFVEMGTSEEAQAAMDALNQTVFEGRTLRIDEARPMQPRSDFGSGGGYGGNRRRY</sequence>
<dbReference type="OrthoDB" id="116397at2157"/>
<dbReference type="InterPro" id="IPR050502">
    <property type="entry name" value="Euk_RNA-bind_prot"/>
</dbReference>
<keyword evidence="1" id="KW-0694">RNA-binding</keyword>
<reference evidence="4 5" key="1">
    <citation type="submission" date="2018-05" db="EMBL/GenBank/DDBJ databases">
        <title>Draft genome of Methanospirillum lacunae Ki8-1.</title>
        <authorList>
            <person name="Dueholm M.S."/>
            <person name="Nielsen P.H."/>
            <person name="Bakmann L.F."/>
            <person name="Otzen D.E."/>
        </authorList>
    </citation>
    <scope>NUCLEOTIDE SEQUENCE [LARGE SCALE GENOMIC DNA]</scope>
    <source>
        <strain evidence="4 5">Ki8-1</strain>
    </source>
</reference>
<dbReference type="AlphaFoldDB" id="A0A2V2N109"/>
<dbReference type="PANTHER" id="PTHR48025:SF1">
    <property type="entry name" value="RRM DOMAIN-CONTAINING PROTEIN"/>
    <property type="match status" value="1"/>
</dbReference>
<dbReference type="Pfam" id="PF00076">
    <property type="entry name" value="RRM_1"/>
    <property type="match status" value="1"/>
</dbReference>
<evidence type="ECO:0000313" key="4">
    <source>
        <dbReference type="EMBL" id="PWR72245.1"/>
    </source>
</evidence>
<evidence type="ECO:0000259" key="3">
    <source>
        <dbReference type="PROSITE" id="PS50102"/>
    </source>
</evidence>
<gene>
    <name evidence="4" type="ORF">DK846_09715</name>
</gene>
<dbReference type="PROSITE" id="PS50102">
    <property type="entry name" value="RRM"/>
    <property type="match status" value="1"/>
</dbReference>
<evidence type="ECO:0000256" key="1">
    <source>
        <dbReference type="ARBA" id="ARBA00022884"/>
    </source>
</evidence>
<dbReference type="GO" id="GO:0003729">
    <property type="term" value="F:mRNA binding"/>
    <property type="evidence" value="ECO:0007669"/>
    <property type="project" value="TreeGrafter"/>
</dbReference>
<name>A0A2V2N109_9EURY</name>
<dbReference type="EMBL" id="QGMY01000007">
    <property type="protein sequence ID" value="PWR72245.1"/>
    <property type="molecule type" value="Genomic_DNA"/>
</dbReference>
<dbReference type="RefSeq" id="WP_109968734.1">
    <property type="nucleotide sequence ID" value="NZ_CP176093.1"/>
</dbReference>
<dbReference type="PANTHER" id="PTHR48025">
    <property type="entry name" value="OS02G0815200 PROTEIN"/>
    <property type="match status" value="1"/>
</dbReference>
<dbReference type="InterPro" id="IPR035979">
    <property type="entry name" value="RBD_domain_sf"/>
</dbReference>
<proteinExistence type="predicted"/>
<dbReference type="Proteomes" id="UP000245657">
    <property type="component" value="Unassembled WGS sequence"/>
</dbReference>
<feature type="region of interest" description="Disordered" evidence="2">
    <location>
        <begin position="70"/>
        <end position="96"/>
    </location>
</feature>
<comment type="caution">
    <text evidence="4">The sequence shown here is derived from an EMBL/GenBank/DDBJ whole genome shotgun (WGS) entry which is preliminary data.</text>
</comment>
<dbReference type="InterPro" id="IPR000504">
    <property type="entry name" value="RRM_dom"/>
</dbReference>